<gene>
    <name evidence="2" type="ORF">JF290_04495</name>
</gene>
<dbReference type="AlphaFoldDB" id="A0A8J7J398"/>
<feature type="region of interest" description="Disordered" evidence="1">
    <location>
        <begin position="44"/>
        <end position="67"/>
    </location>
</feature>
<proteinExistence type="predicted"/>
<evidence type="ECO:0000313" key="2">
    <source>
        <dbReference type="EMBL" id="MBJ6370775.1"/>
    </source>
</evidence>
<dbReference type="Proteomes" id="UP000619079">
    <property type="component" value="Unassembled WGS sequence"/>
</dbReference>
<keyword evidence="3" id="KW-1185">Reference proteome</keyword>
<evidence type="ECO:0000256" key="1">
    <source>
        <dbReference type="SAM" id="MobiDB-lite"/>
    </source>
</evidence>
<organism evidence="2 3">
    <name type="scientific">Sedimentitalea arenosa</name>
    <dbReference type="NCBI Taxonomy" id="2798803"/>
    <lineage>
        <taxon>Bacteria</taxon>
        <taxon>Pseudomonadati</taxon>
        <taxon>Pseudomonadota</taxon>
        <taxon>Alphaproteobacteria</taxon>
        <taxon>Rhodobacterales</taxon>
        <taxon>Paracoccaceae</taxon>
        <taxon>Sedimentitalea</taxon>
    </lineage>
</organism>
<evidence type="ECO:0000313" key="3">
    <source>
        <dbReference type="Proteomes" id="UP000619079"/>
    </source>
</evidence>
<reference evidence="2" key="1">
    <citation type="submission" date="2020-12" db="EMBL/GenBank/DDBJ databases">
        <title>Sedimentitalea sp. nov., isolated from sand in Incheon.</title>
        <authorList>
            <person name="Kim W."/>
        </authorList>
    </citation>
    <scope>NUCLEOTIDE SEQUENCE</scope>
    <source>
        <strain evidence="2">CAU 1593</strain>
    </source>
</reference>
<accession>A0A8J7J398</accession>
<dbReference type="EMBL" id="JAELVR010000002">
    <property type="protein sequence ID" value="MBJ6370775.1"/>
    <property type="molecule type" value="Genomic_DNA"/>
</dbReference>
<sequence length="67" mass="7507">MKLPNALSPNRMTPLERRAELCRLLALGLVRLKLKDDLKLSAEDGEFPLHNSPDQSGHATIETRRTA</sequence>
<protein>
    <submittedName>
        <fullName evidence="2">Uncharacterized protein</fullName>
    </submittedName>
</protein>
<comment type="caution">
    <text evidence="2">The sequence shown here is derived from an EMBL/GenBank/DDBJ whole genome shotgun (WGS) entry which is preliminary data.</text>
</comment>
<dbReference type="RefSeq" id="WP_199023564.1">
    <property type="nucleotide sequence ID" value="NZ_JAELVR010000002.1"/>
</dbReference>
<name>A0A8J7J398_9RHOB</name>